<feature type="domain" description="FAD/NAD(P)-binding" evidence="1">
    <location>
        <begin position="7"/>
        <end position="231"/>
    </location>
</feature>
<dbReference type="InterPro" id="IPR036188">
    <property type="entry name" value="FAD/NAD-bd_sf"/>
</dbReference>
<evidence type="ECO:0000259" key="1">
    <source>
        <dbReference type="Pfam" id="PF07992"/>
    </source>
</evidence>
<dbReference type="EMBL" id="CAJVNV010000277">
    <property type="protein sequence ID" value="CAG8140203.1"/>
    <property type="molecule type" value="Genomic_DNA"/>
</dbReference>
<comment type="caution">
    <text evidence="2">The sequence shown here is derived from an EMBL/GenBank/DDBJ whole genome shotgun (WGS) entry which is preliminary data.</text>
</comment>
<dbReference type="SUPFAM" id="SSF51905">
    <property type="entry name" value="FAD/NAD(P)-binding domain"/>
    <property type="match status" value="1"/>
</dbReference>
<dbReference type="PANTHER" id="PTHR38688:SF1">
    <property type="entry name" value="FAD_NAD(P)-BINDING DOMAIN-CONTAINING PROTEIN"/>
    <property type="match status" value="1"/>
</dbReference>
<gene>
    <name evidence="2" type="ORF">PNAL_LOCUS5798</name>
</gene>
<protein>
    <recommendedName>
        <fullName evidence="1">FAD/NAD(P)-binding domain-containing protein</fullName>
    </recommendedName>
</protein>
<evidence type="ECO:0000313" key="3">
    <source>
        <dbReference type="Proteomes" id="UP001153461"/>
    </source>
</evidence>
<dbReference type="Gene3D" id="3.50.50.60">
    <property type="entry name" value="FAD/NAD(P)-binding domain"/>
    <property type="match status" value="1"/>
</dbReference>
<evidence type="ECO:0000313" key="2">
    <source>
        <dbReference type="EMBL" id="CAG8140203.1"/>
    </source>
</evidence>
<dbReference type="PRINTS" id="PR00411">
    <property type="entry name" value="PNDRDTASEI"/>
</dbReference>
<name>A0A9W4MW38_PENNA</name>
<dbReference type="InterPro" id="IPR023753">
    <property type="entry name" value="FAD/NAD-binding_dom"/>
</dbReference>
<dbReference type="InterPro" id="IPR053275">
    <property type="entry name" value="Agnestin_monoxygenase"/>
</dbReference>
<dbReference type="PANTHER" id="PTHR38688">
    <property type="entry name" value="PYR_REDOX_2 DOMAIN-CONTAINING PROTEIN"/>
    <property type="match status" value="1"/>
</dbReference>
<proteinExistence type="predicted"/>
<accession>A0A9W4MW38</accession>
<dbReference type="Pfam" id="PF07992">
    <property type="entry name" value="Pyr_redox_2"/>
    <property type="match status" value="1"/>
</dbReference>
<dbReference type="GO" id="GO:0016491">
    <property type="term" value="F:oxidoreductase activity"/>
    <property type="evidence" value="ECO:0007669"/>
    <property type="project" value="InterPro"/>
</dbReference>
<dbReference type="Proteomes" id="UP001153461">
    <property type="component" value="Unassembled WGS sequence"/>
</dbReference>
<dbReference type="AlphaFoldDB" id="A0A9W4MW38"/>
<organism evidence="2 3">
    <name type="scientific">Penicillium nalgiovense</name>
    <dbReference type="NCBI Taxonomy" id="60175"/>
    <lineage>
        <taxon>Eukaryota</taxon>
        <taxon>Fungi</taxon>
        <taxon>Dikarya</taxon>
        <taxon>Ascomycota</taxon>
        <taxon>Pezizomycotina</taxon>
        <taxon>Eurotiomycetes</taxon>
        <taxon>Eurotiomycetidae</taxon>
        <taxon>Eurotiales</taxon>
        <taxon>Aspergillaceae</taxon>
        <taxon>Penicillium</taxon>
    </lineage>
</organism>
<dbReference type="OrthoDB" id="6730379at2759"/>
<reference evidence="2" key="1">
    <citation type="submission" date="2021-07" db="EMBL/GenBank/DDBJ databases">
        <authorList>
            <person name="Branca A.L. A."/>
        </authorList>
    </citation>
    <scope>NUCLEOTIDE SEQUENCE</scope>
</reference>
<sequence length="381" mass="42187">MEGPTYEAIVIGAGPGGLATLAALCDAGLKPVLWIDRTFEGGRLNTVYREISSNTKIRDYLKAIYSSPVCASIIKSIPAPNAVTNLESMDRDKTCKLSFAGDMVLMLLNGLLKRSEVQNVEGAVEKASLNGHIWTVSTSKQNFKANRLFMCTGSRPKSSSMHYPFNKDLTVLDLDECMLRSHLPSALPKDRKSVVAVIGNSHSGILCCKNLYESAKSKERDIKIVNFGRRPIKYAKYVDNGIIFDNTGLKGSTAEWAKEVMENDPDPEIIEQVDLSQNHDLAFREHLSRCTHIIYAIGYTRSPLPALYIDGQLAGEELTFDMHSSGFHYGDRAERVRGLYANGIAFPEEVKDPEGHVEAAVGVAKFFSFAERMKKNWLGLE</sequence>